<dbReference type="Proteomes" id="UP000297245">
    <property type="component" value="Unassembled WGS sequence"/>
</dbReference>
<name>A0A4S8LDU2_DENBC</name>
<gene>
    <name evidence="1" type="ORF">K435DRAFT_682272</name>
</gene>
<keyword evidence="2" id="KW-1185">Reference proteome</keyword>
<dbReference type="Pfam" id="PF18759">
    <property type="entry name" value="Plavaka"/>
    <property type="match status" value="1"/>
</dbReference>
<reference evidence="1 2" key="1">
    <citation type="journal article" date="2019" name="Nat. Ecol. Evol.">
        <title>Megaphylogeny resolves global patterns of mushroom evolution.</title>
        <authorList>
            <person name="Varga T."/>
            <person name="Krizsan K."/>
            <person name="Foldi C."/>
            <person name="Dima B."/>
            <person name="Sanchez-Garcia M."/>
            <person name="Sanchez-Ramirez S."/>
            <person name="Szollosi G.J."/>
            <person name="Szarkandi J.G."/>
            <person name="Papp V."/>
            <person name="Albert L."/>
            <person name="Andreopoulos W."/>
            <person name="Angelini C."/>
            <person name="Antonin V."/>
            <person name="Barry K.W."/>
            <person name="Bougher N.L."/>
            <person name="Buchanan P."/>
            <person name="Buyck B."/>
            <person name="Bense V."/>
            <person name="Catcheside P."/>
            <person name="Chovatia M."/>
            <person name="Cooper J."/>
            <person name="Damon W."/>
            <person name="Desjardin D."/>
            <person name="Finy P."/>
            <person name="Geml J."/>
            <person name="Haridas S."/>
            <person name="Hughes K."/>
            <person name="Justo A."/>
            <person name="Karasinski D."/>
            <person name="Kautmanova I."/>
            <person name="Kiss B."/>
            <person name="Kocsube S."/>
            <person name="Kotiranta H."/>
            <person name="LaButti K.M."/>
            <person name="Lechner B.E."/>
            <person name="Liimatainen K."/>
            <person name="Lipzen A."/>
            <person name="Lukacs Z."/>
            <person name="Mihaltcheva S."/>
            <person name="Morgado L.N."/>
            <person name="Niskanen T."/>
            <person name="Noordeloos M.E."/>
            <person name="Ohm R.A."/>
            <person name="Ortiz-Santana B."/>
            <person name="Ovrebo C."/>
            <person name="Racz N."/>
            <person name="Riley R."/>
            <person name="Savchenko A."/>
            <person name="Shiryaev A."/>
            <person name="Soop K."/>
            <person name="Spirin V."/>
            <person name="Szebenyi C."/>
            <person name="Tomsovsky M."/>
            <person name="Tulloss R.E."/>
            <person name="Uehling J."/>
            <person name="Grigoriev I.V."/>
            <person name="Vagvolgyi C."/>
            <person name="Papp T."/>
            <person name="Martin F.M."/>
            <person name="Miettinen O."/>
            <person name="Hibbett D.S."/>
            <person name="Nagy L.G."/>
        </authorList>
    </citation>
    <scope>NUCLEOTIDE SEQUENCE [LARGE SCALE GENOMIC DNA]</scope>
    <source>
        <strain evidence="1 2">CBS 962.96</strain>
    </source>
</reference>
<dbReference type="EMBL" id="ML179464">
    <property type="protein sequence ID" value="THU87107.1"/>
    <property type="molecule type" value="Genomic_DNA"/>
</dbReference>
<proteinExistence type="predicted"/>
<accession>A0A4S8LDU2</accession>
<organism evidence="1 2">
    <name type="scientific">Dendrothele bispora (strain CBS 962.96)</name>
    <dbReference type="NCBI Taxonomy" id="1314807"/>
    <lineage>
        <taxon>Eukaryota</taxon>
        <taxon>Fungi</taxon>
        <taxon>Dikarya</taxon>
        <taxon>Basidiomycota</taxon>
        <taxon>Agaricomycotina</taxon>
        <taxon>Agaricomycetes</taxon>
        <taxon>Agaricomycetidae</taxon>
        <taxon>Agaricales</taxon>
        <taxon>Agaricales incertae sedis</taxon>
        <taxon>Dendrothele</taxon>
    </lineage>
</organism>
<dbReference type="AlphaFoldDB" id="A0A4S8LDU2"/>
<evidence type="ECO:0000313" key="2">
    <source>
        <dbReference type="Proteomes" id="UP000297245"/>
    </source>
</evidence>
<protein>
    <submittedName>
        <fullName evidence="1">Uncharacterized protein</fullName>
    </submittedName>
</protein>
<evidence type="ECO:0000313" key="1">
    <source>
        <dbReference type="EMBL" id="THU87107.1"/>
    </source>
</evidence>
<dbReference type="InterPro" id="IPR041078">
    <property type="entry name" value="Plavaka"/>
</dbReference>
<dbReference type="OrthoDB" id="3208495at2759"/>
<sequence length="115" mass="13477">MLLTHCRRELIHQVWQILPDDELVHAYEFGVVVKCADGIESRVYPRIFTYSADYPEKVLLATVRDKGLSPCPWCMVSKSSLDYMGLVEDLCYRSDNVWTYLKTKVKNAPFIRMWI</sequence>